<dbReference type="Proteomes" id="UP000244527">
    <property type="component" value="Chromosome"/>
</dbReference>
<evidence type="ECO:0000256" key="1">
    <source>
        <dbReference type="SAM" id="SignalP"/>
    </source>
</evidence>
<dbReference type="OrthoDB" id="892266at2"/>
<name>A0A2S1LF00_9FLAO</name>
<dbReference type="RefSeq" id="WP_108741263.1">
    <property type="nucleotide sequence ID" value="NZ_CP020918.1"/>
</dbReference>
<dbReference type="KEGG" id="ffa:FFWV33_12785"/>
<protein>
    <submittedName>
        <fullName evidence="2">Uncharacterized protein</fullName>
    </submittedName>
</protein>
<organism evidence="2 3">
    <name type="scientific">Flavobacterium faecale</name>
    <dbReference type="NCBI Taxonomy" id="1355330"/>
    <lineage>
        <taxon>Bacteria</taxon>
        <taxon>Pseudomonadati</taxon>
        <taxon>Bacteroidota</taxon>
        <taxon>Flavobacteriia</taxon>
        <taxon>Flavobacteriales</taxon>
        <taxon>Flavobacteriaceae</taxon>
        <taxon>Flavobacterium</taxon>
    </lineage>
</organism>
<proteinExistence type="predicted"/>
<feature type="signal peptide" evidence="1">
    <location>
        <begin position="1"/>
        <end position="23"/>
    </location>
</feature>
<keyword evidence="3" id="KW-1185">Reference proteome</keyword>
<reference evidence="2 3" key="1">
    <citation type="submission" date="2017-04" db="EMBL/GenBank/DDBJ databases">
        <title>Compelte genome sequence of WV33.</title>
        <authorList>
            <person name="Lee P.C."/>
        </authorList>
    </citation>
    <scope>NUCLEOTIDE SEQUENCE [LARGE SCALE GENOMIC DNA]</scope>
    <source>
        <strain evidence="2 3">WV33</strain>
    </source>
</reference>
<accession>A0A2S1LF00</accession>
<evidence type="ECO:0000313" key="2">
    <source>
        <dbReference type="EMBL" id="AWG22335.1"/>
    </source>
</evidence>
<feature type="chain" id="PRO_5015652661" evidence="1">
    <location>
        <begin position="24"/>
        <end position="236"/>
    </location>
</feature>
<sequence length="236" mass="27148">MSRMNSLLFVLFMTFIATVPLHAQPDVKTLVKEQEVAMGGTANYNNVKYIEWDFGKRKLYWNKWTGDVRVENPEANQVILVNINSLKGKVFENGSLVEEDKKVAKLLNQAKNWWINDSYWLVMPWKLEDPGVSLSYVKTEQLPDGATADVLQMTFNAVGVTPENKYWVYMDQKEHLIKQWSYFKGFDDAEPKFTLAWDNYQKVGNILLSYNRSKGAGGPKNVVVKSDFDNAIFTKL</sequence>
<gene>
    <name evidence="2" type="ORF">FFWV33_12785</name>
</gene>
<dbReference type="AlphaFoldDB" id="A0A2S1LF00"/>
<keyword evidence="1" id="KW-0732">Signal</keyword>
<dbReference type="EMBL" id="CP020918">
    <property type="protein sequence ID" value="AWG22335.1"/>
    <property type="molecule type" value="Genomic_DNA"/>
</dbReference>
<evidence type="ECO:0000313" key="3">
    <source>
        <dbReference type="Proteomes" id="UP000244527"/>
    </source>
</evidence>